<dbReference type="Proteomes" id="UP000887159">
    <property type="component" value="Unassembled WGS sequence"/>
</dbReference>
<comment type="caution">
    <text evidence="1">The sequence shown here is derived from an EMBL/GenBank/DDBJ whole genome shotgun (WGS) entry which is preliminary data.</text>
</comment>
<gene>
    <name evidence="1" type="ORF">TNCV_4693721</name>
</gene>
<reference evidence="1" key="1">
    <citation type="submission" date="2020-08" db="EMBL/GenBank/DDBJ databases">
        <title>Multicomponent nature underlies the extraordinary mechanical properties of spider dragline silk.</title>
        <authorList>
            <person name="Kono N."/>
            <person name="Nakamura H."/>
            <person name="Mori M."/>
            <person name="Yoshida Y."/>
            <person name="Ohtoshi R."/>
            <person name="Malay A.D."/>
            <person name="Moran D.A.P."/>
            <person name="Tomita M."/>
            <person name="Numata K."/>
            <person name="Arakawa K."/>
        </authorList>
    </citation>
    <scope>NUCLEOTIDE SEQUENCE</scope>
</reference>
<proteinExistence type="predicted"/>
<sequence>MVPLRSHLITMKPSDIVLESTVDLVEKIHQLFPSLDLRYFPSFEPYAYLEPADLFQGNLEQEASKGKGAFIQAVWTVIGKPKLYNLLTKAWTE</sequence>
<evidence type="ECO:0000313" key="2">
    <source>
        <dbReference type="Proteomes" id="UP000887159"/>
    </source>
</evidence>
<dbReference type="AlphaFoldDB" id="A0A8X6WAZ0"/>
<accession>A0A8X6WAZ0</accession>
<keyword evidence="2" id="KW-1185">Reference proteome</keyword>
<dbReference type="EMBL" id="BMAU01021399">
    <property type="protein sequence ID" value="GFY31528.1"/>
    <property type="molecule type" value="Genomic_DNA"/>
</dbReference>
<protein>
    <submittedName>
        <fullName evidence="1">Uncharacterized protein</fullName>
    </submittedName>
</protein>
<name>A0A8X6WAZ0_TRICX</name>
<organism evidence="1 2">
    <name type="scientific">Trichonephila clavipes</name>
    <name type="common">Golden silk orbweaver</name>
    <name type="synonym">Nephila clavipes</name>
    <dbReference type="NCBI Taxonomy" id="2585209"/>
    <lineage>
        <taxon>Eukaryota</taxon>
        <taxon>Metazoa</taxon>
        <taxon>Ecdysozoa</taxon>
        <taxon>Arthropoda</taxon>
        <taxon>Chelicerata</taxon>
        <taxon>Arachnida</taxon>
        <taxon>Araneae</taxon>
        <taxon>Araneomorphae</taxon>
        <taxon>Entelegynae</taxon>
        <taxon>Araneoidea</taxon>
        <taxon>Nephilidae</taxon>
        <taxon>Trichonephila</taxon>
    </lineage>
</organism>
<evidence type="ECO:0000313" key="1">
    <source>
        <dbReference type="EMBL" id="GFY31528.1"/>
    </source>
</evidence>